<evidence type="ECO:0000313" key="2">
    <source>
        <dbReference type="Proteomes" id="UP000011761"/>
    </source>
</evidence>
<dbReference type="KEGG" id="bcom:BAUCODRAFT_150014"/>
<accession>M2N4T0</accession>
<keyword evidence="2" id="KW-1185">Reference proteome</keyword>
<protein>
    <submittedName>
        <fullName evidence="1">Uncharacterized protein</fullName>
    </submittedName>
</protein>
<name>M2N4T0_BAUPA</name>
<organism evidence="1 2">
    <name type="scientific">Baudoinia panamericana (strain UAMH 10762)</name>
    <name type="common">Angels' share fungus</name>
    <name type="synonym">Baudoinia compniacensis (strain UAMH 10762)</name>
    <dbReference type="NCBI Taxonomy" id="717646"/>
    <lineage>
        <taxon>Eukaryota</taxon>
        <taxon>Fungi</taxon>
        <taxon>Dikarya</taxon>
        <taxon>Ascomycota</taxon>
        <taxon>Pezizomycotina</taxon>
        <taxon>Dothideomycetes</taxon>
        <taxon>Dothideomycetidae</taxon>
        <taxon>Mycosphaerellales</taxon>
        <taxon>Teratosphaeriaceae</taxon>
        <taxon>Baudoinia</taxon>
    </lineage>
</organism>
<dbReference type="HOGENOM" id="CLU_2249600_0_0_1"/>
<dbReference type="GeneID" id="19109016"/>
<proteinExistence type="predicted"/>
<dbReference type="RefSeq" id="XP_007678853.1">
    <property type="nucleotide sequence ID" value="XM_007680663.1"/>
</dbReference>
<dbReference type="AlphaFoldDB" id="M2N4T0"/>
<reference evidence="1 2" key="1">
    <citation type="journal article" date="2012" name="PLoS Pathog.">
        <title>Diverse lifestyles and strategies of plant pathogenesis encoded in the genomes of eighteen Dothideomycetes fungi.</title>
        <authorList>
            <person name="Ohm R.A."/>
            <person name="Feau N."/>
            <person name="Henrissat B."/>
            <person name="Schoch C.L."/>
            <person name="Horwitz B.A."/>
            <person name="Barry K.W."/>
            <person name="Condon B.J."/>
            <person name="Copeland A.C."/>
            <person name="Dhillon B."/>
            <person name="Glaser F."/>
            <person name="Hesse C.N."/>
            <person name="Kosti I."/>
            <person name="LaButti K."/>
            <person name="Lindquist E.A."/>
            <person name="Lucas S."/>
            <person name="Salamov A.A."/>
            <person name="Bradshaw R.E."/>
            <person name="Ciuffetti L."/>
            <person name="Hamelin R.C."/>
            <person name="Kema G.H.J."/>
            <person name="Lawrence C."/>
            <person name="Scott J.A."/>
            <person name="Spatafora J.W."/>
            <person name="Turgeon B.G."/>
            <person name="de Wit P.J.G.M."/>
            <person name="Zhong S."/>
            <person name="Goodwin S.B."/>
            <person name="Grigoriev I.V."/>
        </authorList>
    </citation>
    <scope>NUCLEOTIDE SEQUENCE [LARGE SCALE GENOMIC DNA]</scope>
    <source>
        <strain evidence="1 2">UAMH 10762</strain>
    </source>
</reference>
<dbReference type="Proteomes" id="UP000011761">
    <property type="component" value="Unassembled WGS sequence"/>
</dbReference>
<gene>
    <name evidence="1" type="ORF">BAUCODRAFT_150014</name>
</gene>
<evidence type="ECO:0000313" key="1">
    <source>
        <dbReference type="EMBL" id="EMC93760.1"/>
    </source>
</evidence>
<dbReference type="EMBL" id="KB445559">
    <property type="protein sequence ID" value="EMC93760.1"/>
    <property type="molecule type" value="Genomic_DNA"/>
</dbReference>
<sequence length="104" mass="11641">MAAPTSPLLDRLPRELRDQIYGLALTEAHSIEIPGRLDAKACIAQQLQANSRGSDGDVLRQKAIMADDDNWNIPFDWLDSLTDEHKDVVPKLIIKYELSKGSKK</sequence>